<dbReference type="InterPro" id="IPR000504">
    <property type="entry name" value="RRM_dom"/>
</dbReference>
<dbReference type="InterPro" id="IPR012677">
    <property type="entry name" value="Nucleotide-bd_a/b_plait_sf"/>
</dbReference>
<evidence type="ECO:0000313" key="5">
    <source>
        <dbReference type="Proteomes" id="UP000813463"/>
    </source>
</evidence>
<evidence type="ECO:0000313" key="6">
    <source>
        <dbReference type="RefSeq" id="XP_021845492.1"/>
    </source>
</evidence>
<reference evidence="6" key="2">
    <citation type="submission" date="2025-08" db="UniProtKB">
        <authorList>
            <consortium name="RefSeq"/>
        </authorList>
    </citation>
    <scope>IDENTIFICATION</scope>
    <source>
        <tissue evidence="6">Leaf</tissue>
    </source>
</reference>
<feature type="compositionally biased region" description="Polar residues" evidence="3">
    <location>
        <begin position="210"/>
        <end position="222"/>
    </location>
</feature>
<dbReference type="PANTHER" id="PTHR19965">
    <property type="entry name" value="RNA AND EXPORT FACTOR BINDING PROTEIN"/>
    <property type="match status" value="1"/>
</dbReference>
<dbReference type="PROSITE" id="PS50102">
    <property type="entry name" value="RRM"/>
    <property type="match status" value="1"/>
</dbReference>
<evidence type="ECO:0000256" key="3">
    <source>
        <dbReference type="SAM" id="MobiDB-lite"/>
    </source>
</evidence>
<dbReference type="InterPro" id="IPR025715">
    <property type="entry name" value="FoP_C"/>
</dbReference>
<dbReference type="GO" id="GO:0005634">
    <property type="term" value="C:nucleus"/>
    <property type="evidence" value="ECO:0000318"/>
    <property type="project" value="GO_Central"/>
</dbReference>
<dbReference type="Proteomes" id="UP000813463">
    <property type="component" value="Chromosome 3"/>
</dbReference>
<dbReference type="CDD" id="cd12680">
    <property type="entry name" value="RRM_THOC4"/>
    <property type="match status" value="1"/>
</dbReference>
<feature type="compositionally biased region" description="Gly residues" evidence="3">
    <location>
        <begin position="21"/>
        <end position="30"/>
    </location>
</feature>
<organism evidence="5 6">
    <name type="scientific">Spinacia oleracea</name>
    <name type="common">Spinach</name>
    <dbReference type="NCBI Taxonomy" id="3562"/>
    <lineage>
        <taxon>Eukaryota</taxon>
        <taxon>Viridiplantae</taxon>
        <taxon>Streptophyta</taxon>
        <taxon>Embryophyta</taxon>
        <taxon>Tracheophyta</taxon>
        <taxon>Spermatophyta</taxon>
        <taxon>Magnoliopsida</taxon>
        <taxon>eudicotyledons</taxon>
        <taxon>Gunneridae</taxon>
        <taxon>Pentapetalae</taxon>
        <taxon>Caryophyllales</taxon>
        <taxon>Chenopodiaceae</taxon>
        <taxon>Chenopodioideae</taxon>
        <taxon>Anserineae</taxon>
        <taxon>Spinacia</taxon>
    </lineage>
</organism>
<keyword evidence="5" id="KW-1185">Reference proteome</keyword>
<feature type="region of interest" description="Disordered" evidence="3">
    <location>
        <begin position="173"/>
        <end position="286"/>
    </location>
</feature>
<dbReference type="GO" id="GO:0003729">
    <property type="term" value="F:mRNA binding"/>
    <property type="evidence" value="ECO:0000318"/>
    <property type="project" value="GO_Central"/>
</dbReference>
<feature type="compositionally biased region" description="Basic and acidic residues" evidence="3">
    <location>
        <begin position="262"/>
        <end position="279"/>
    </location>
</feature>
<accession>A0A9R0IAF0</accession>
<dbReference type="PANTHER" id="PTHR19965:SF33">
    <property type="entry name" value="THO COMPLEX SUBUNIT 4D"/>
    <property type="match status" value="1"/>
</dbReference>
<dbReference type="Gene3D" id="3.30.70.330">
    <property type="match status" value="1"/>
</dbReference>
<sequence>MDKALDMSLEDIIKSKKSAGKGRGQGGAPRGRGAKGSVSGGKMRGIGRGAGRRAPLGVNTRASSFSIAKSFRRTKNFPWQQDLLEESLAAAGIPAMENGTKLNITNLERGVSNDDIRELFSEIGELKRYAVHFDKNGQPSGSAEVVYAKRSDAFAAHKRYNNVQLDGRPMRIEVASPNSGGPVSARVNVFGGSNGKASRRVVMTQRGGRTASSAQTNRNVGQRTRGGFKNGQGRAPTQARAQTQPRGTGRGQSRGRGRGRGKKLDKSAEDLDKELENYHAEGMQIS</sequence>
<feature type="domain" description="RRM" evidence="4">
    <location>
        <begin position="100"/>
        <end position="177"/>
    </location>
</feature>
<evidence type="ECO:0000259" key="4">
    <source>
        <dbReference type="PROSITE" id="PS50102"/>
    </source>
</evidence>
<proteinExistence type="predicted"/>
<evidence type="ECO:0000256" key="2">
    <source>
        <dbReference type="PROSITE-ProRule" id="PRU00176"/>
    </source>
</evidence>
<dbReference type="KEGG" id="soe:110785367"/>
<keyword evidence="1 2" id="KW-0694">RNA-binding</keyword>
<dbReference type="GO" id="GO:0006406">
    <property type="term" value="P:mRNA export from nucleus"/>
    <property type="evidence" value="ECO:0000318"/>
    <property type="project" value="GO_Central"/>
</dbReference>
<reference evidence="5" key="1">
    <citation type="journal article" date="2021" name="Nat. Commun.">
        <title>Genomic analyses provide insights into spinach domestication and the genetic basis of agronomic traits.</title>
        <authorList>
            <person name="Cai X."/>
            <person name="Sun X."/>
            <person name="Xu C."/>
            <person name="Sun H."/>
            <person name="Wang X."/>
            <person name="Ge C."/>
            <person name="Zhang Z."/>
            <person name="Wang Q."/>
            <person name="Fei Z."/>
            <person name="Jiao C."/>
            <person name="Wang Q."/>
        </authorList>
    </citation>
    <scope>NUCLEOTIDE SEQUENCE [LARGE SCALE GENOMIC DNA]</scope>
    <source>
        <strain evidence="5">cv. Varoflay</strain>
    </source>
</reference>
<dbReference type="InterPro" id="IPR051229">
    <property type="entry name" value="ALYREF_mRNA_export"/>
</dbReference>
<dbReference type="AlphaFoldDB" id="A0A9R0IAF0"/>
<gene>
    <name evidence="6" type="primary">LOC110785367</name>
</gene>
<feature type="region of interest" description="Disordered" evidence="3">
    <location>
        <begin position="12"/>
        <end position="55"/>
    </location>
</feature>
<dbReference type="OrthoDB" id="1049195at2759"/>
<dbReference type="SMART" id="SM01218">
    <property type="entry name" value="FoP_duplication"/>
    <property type="match status" value="1"/>
</dbReference>
<dbReference type="InterPro" id="IPR035979">
    <property type="entry name" value="RBD_domain_sf"/>
</dbReference>
<dbReference type="SUPFAM" id="SSF54928">
    <property type="entry name" value="RNA-binding domain, RBD"/>
    <property type="match status" value="1"/>
</dbReference>
<evidence type="ECO:0000256" key="1">
    <source>
        <dbReference type="ARBA" id="ARBA00022884"/>
    </source>
</evidence>
<protein>
    <submittedName>
        <fullName evidence="6">THO complex subunit 4D</fullName>
    </submittedName>
</protein>
<name>A0A9R0IAF0_SPIOL</name>
<dbReference type="GeneID" id="110785367"/>
<feature type="compositionally biased region" description="Gly residues" evidence="3">
    <location>
        <begin position="38"/>
        <end position="49"/>
    </location>
</feature>
<dbReference type="Pfam" id="PF00076">
    <property type="entry name" value="RRM_1"/>
    <property type="match status" value="1"/>
</dbReference>
<dbReference type="SMART" id="SM00360">
    <property type="entry name" value="RRM"/>
    <property type="match status" value="1"/>
</dbReference>
<dbReference type="RefSeq" id="XP_021845492.1">
    <property type="nucleotide sequence ID" value="XM_021989800.2"/>
</dbReference>